<dbReference type="EMBL" id="AGEK01000014">
    <property type="protein sequence ID" value="EHO73695.1"/>
    <property type="molecule type" value="Genomic_DNA"/>
</dbReference>
<name>H1HJC5_9BACT</name>
<dbReference type="InterPro" id="IPR026444">
    <property type="entry name" value="Secre_tail"/>
</dbReference>
<evidence type="ECO:0000313" key="3">
    <source>
        <dbReference type="Proteomes" id="UP000003167"/>
    </source>
</evidence>
<dbReference type="NCBIfam" id="TIGR04183">
    <property type="entry name" value="Por_Secre_tail"/>
    <property type="match status" value="1"/>
</dbReference>
<accession>H1HJC5</accession>
<dbReference type="PATRIC" id="fig|999422.3.peg.260"/>
<evidence type="ECO:0000313" key="2">
    <source>
        <dbReference type="EMBL" id="EHO73695.1"/>
    </source>
</evidence>
<dbReference type="HOGENOM" id="CLU_1757174_0_0_10"/>
<dbReference type="OrthoDB" id="1082310at2"/>
<sequence>MRNLLFAAFLTLAATCVRGNNDLSINGNHVDKSVVEICFEDSGVTLHWSDNTKTCNKMADVMTRLACGEGIDKAYIASVSGIYDKKILVSGTQQGSSINIYDIVGNRLQHVPTLQQATLIDISHLNTGIYLLQDKNMVIKFIKR</sequence>
<comment type="caution">
    <text evidence="2">The sequence shown here is derived from an EMBL/GenBank/DDBJ whole genome shotgun (WGS) entry which is preliminary data.</text>
</comment>
<organism evidence="2 3">
    <name type="scientific">Segatella maculosa OT 289</name>
    <dbReference type="NCBI Taxonomy" id="999422"/>
    <lineage>
        <taxon>Bacteria</taxon>
        <taxon>Pseudomonadati</taxon>
        <taxon>Bacteroidota</taxon>
        <taxon>Bacteroidia</taxon>
        <taxon>Bacteroidales</taxon>
        <taxon>Prevotellaceae</taxon>
        <taxon>Segatella</taxon>
    </lineage>
</organism>
<feature type="domain" description="Secretion system C-terminal sorting" evidence="1">
    <location>
        <begin position="92"/>
        <end position="137"/>
    </location>
</feature>
<reference evidence="2 3" key="1">
    <citation type="submission" date="2011-12" db="EMBL/GenBank/DDBJ databases">
        <title>The Genome Sequence of Prevotella maculosa OT 289.</title>
        <authorList>
            <consortium name="The Broad Institute Genome Sequencing Platform"/>
            <person name="Earl A."/>
            <person name="Ward D."/>
            <person name="Feldgarden M."/>
            <person name="Gevers D."/>
            <person name="Izard J."/>
            <person name="Blanton J.M."/>
            <person name="Mathney J."/>
            <person name="Tanner A.C."/>
            <person name="Dewhirst F.E."/>
            <person name="Young S.K."/>
            <person name="Zeng Q."/>
            <person name="Gargeya S."/>
            <person name="Fitzgerald M."/>
            <person name="Haas B."/>
            <person name="Abouelleil A."/>
            <person name="Alvarado L."/>
            <person name="Arachchi H.M."/>
            <person name="Berlin A."/>
            <person name="Chapman S.B."/>
            <person name="Gearin G."/>
            <person name="Goldberg J."/>
            <person name="Griggs A."/>
            <person name="Gujja S."/>
            <person name="Hansen M."/>
            <person name="Heiman D."/>
            <person name="Howarth C."/>
            <person name="Larimer J."/>
            <person name="Lui A."/>
            <person name="MacDonald P.J.P."/>
            <person name="McCowen C."/>
            <person name="Montmayeur A."/>
            <person name="Murphy C."/>
            <person name="Neiman D."/>
            <person name="Pearson M."/>
            <person name="Priest M."/>
            <person name="Roberts A."/>
            <person name="Saif S."/>
            <person name="Shea T."/>
            <person name="Sisk P."/>
            <person name="Stolte C."/>
            <person name="Sykes S."/>
            <person name="Wortman J."/>
            <person name="Nusbaum C."/>
            <person name="Birren B."/>
        </authorList>
    </citation>
    <scope>NUCLEOTIDE SEQUENCE [LARGE SCALE GENOMIC DNA]</scope>
    <source>
        <strain evidence="2 3">OT 289</strain>
    </source>
</reference>
<dbReference type="Pfam" id="PF18962">
    <property type="entry name" value="Por_Secre_tail"/>
    <property type="match status" value="1"/>
</dbReference>
<evidence type="ECO:0000259" key="1">
    <source>
        <dbReference type="Pfam" id="PF18962"/>
    </source>
</evidence>
<dbReference type="Proteomes" id="UP000003167">
    <property type="component" value="Unassembled WGS sequence"/>
</dbReference>
<dbReference type="RefSeq" id="WP_008563893.1">
    <property type="nucleotide sequence ID" value="NZ_JH594500.1"/>
</dbReference>
<keyword evidence="3" id="KW-1185">Reference proteome</keyword>
<proteinExistence type="predicted"/>
<dbReference type="AlphaFoldDB" id="H1HJC5"/>
<gene>
    <name evidence="2" type="ORF">HMPREF9944_00269</name>
</gene>
<protein>
    <recommendedName>
        <fullName evidence="1">Secretion system C-terminal sorting domain-containing protein</fullName>
    </recommendedName>
</protein>